<dbReference type="PRINTS" id="PR00320">
    <property type="entry name" value="GPROTEINBRPT"/>
</dbReference>
<dbReference type="InterPro" id="IPR045160">
    <property type="entry name" value="ATG16"/>
</dbReference>
<dbReference type="EMBL" id="MTYJ01000002">
    <property type="protein sequence ID" value="OQV25584.1"/>
    <property type="molecule type" value="Genomic_DNA"/>
</dbReference>
<name>A0A1W0XDN1_HYPEX</name>
<dbReference type="InterPro" id="IPR019775">
    <property type="entry name" value="WD40_repeat_CS"/>
</dbReference>
<accession>A0A1W0XDN1</accession>
<dbReference type="InterPro" id="IPR001680">
    <property type="entry name" value="WD40_rpt"/>
</dbReference>
<evidence type="ECO:0000256" key="5">
    <source>
        <dbReference type="SAM" id="Coils"/>
    </source>
</evidence>
<dbReference type="GO" id="GO:0000045">
    <property type="term" value="P:autophagosome assembly"/>
    <property type="evidence" value="ECO:0007669"/>
    <property type="project" value="InterPro"/>
</dbReference>
<sequence length="563" mass="63695">MAAPGSPVSDWKYDIIQQIHHRNRVESASFKPVFDAYGKLFEFSDSLKAQNTQLNLYVEKLKEENVRLQVSGGTGGSSASDPRAQERIATLEQKLYKLQEELTEMHRRKGENAQQLIDMKNALQEKERLLADRERRIQDQDATIYGMKLAIKQSEAAVLELERTNQLIKDEQQALHIAYCSMEEKFRKMANENEDLIQRWLRHKADEVERMNIETENQNRMRQRSLQRDIIEAAKDPVAVNLERLLGHDDVPMMPVCCVVIPSTAQRKFEAHDAEVNAIRWSPSGRFFATGGGDRKVKLWEPSPSGAEPECRGVLTGSNAAVMAVEFDPGETLIAGASSDFAARVWTLNDQRLRHTLTGHSGKVMACKFFSSSHRVVSGSHDRTLKIWDLRSRACIQTIFAGSSCNDLVCYGSQNIISAHFDKKIRYWDSRSENAVNELLLYGKITSLDMSPDSLYLLACARDDTVKLIDIRNNQVTVTLCADNFKVGCDWTRAVFSPDGQYAMAGSNDGTLYVWNLKTGQHDNVEKTLKEHTTTITSCSWHPQGNQLLSCDKNKKVVLWSDM</sequence>
<dbReference type="PANTHER" id="PTHR19878:SF8">
    <property type="entry name" value="AUTOPHAGY-RELATED 16, ISOFORM F"/>
    <property type="match status" value="1"/>
</dbReference>
<keyword evidence="2 4" id="KW-0853">WD repeat</keyword>
<dbReference type="PANTHER" id="PTHR19878">
    <property type="entry name" value="AUTOPHAGY PROTEIN 16-LIKE"/>
    <property type="match status" value="1"/>
</dbReference>
<dbReference type="SMART" id="SM00320">
    <property type="entry name" value="WD40"/>
    <property type="match status" value="7"/>
</dbReference>
<feature type="domain" description="Autophagy-related protein 16" evidence="6">
    <location>
        <begin position="14"/>
        <end position="212"/>
    </location>
</feature>
<evidence type="ECO:0000313" key="7">
    <source>
        <dbReference type="EMBL" id="OQV25584.1"/>
    </source>
</evidence>
<dbReference type="InterPro" id="IPR013923">
    <property type="entry name" value="Autophagy-rel_prot_16_dom"/>
</dbReference>
<evidence type="ECO:0000256" key="2">
    <source>
        <dbReference type="ARBA" id="ARBA00022574"/>
    </source>
</evidence>
<dbReference type="Pfam" id="PF00400">
    <property type="entry name" value="WD40"/>
    <property type="match status" value="6"/>
</dbReference>
<dbReference type="CDD" id="cd00200">
    <property type="entry name" value="WD40"/>
    <property type="match status" value="1"/>
</dbReference>
<dbReference type="CDD" id="cd22887">
    <property type="entry name" value="Atg16_CCD"/>
    <property type="match status" value="1"/>
</dbReference>
<dbReference type="GO" id="GO:0000421">
    <property type="term" value="C:autophagosome membrane"/>
    <property type="evidence" value="ECO:0007669"/>
    <property type="project" value="TreeGrafter"/>
</dbReference>
<feature type="repeat" description="WD" evidence="4">
    <location>
        <begin position="529"/>
        <end position="563"/>
    </location>
</feature>
<dbReference type="GO" id="GO:0034045">
    <property type="term" value="C:phagophore assembly site membrane"/>
    <property type="evidence" value="ECO:0007669"/>
    <property type="project" value="TreeGrafter"/>
</dbReference>
<dbReference type="GO" id="GO:0043495">
    <property type="term" value="F:protein-membrane adaptor activity"/>
    <property type="evidence" value="ECO:0007669"/>
    <property type="project" value="TreeGrafter"/>
</dbReference>
<feature type="repeat" description="WD" evidence="4">
    <location>
        <begin position="357"/>
        <end position="398"/>
    </location>
</feature>
<keyword evidence="5" id="KW-0175">Coiled coil</keyword>
<dbReference type="AlphaFoldDB" id="A0A1W0XDN1"/>
<feature type="repeat" description="WD" evidence="4">
    <location>
        <begin position="315"/>
        <end position="356"/>
    </location>
</feature>
<dbReference type="GO" id="GO:0034274">
    <property type="term" value="C:Atg12-Atg5-Atg16 complex"/>
    <property type="evidence" value="ECO:0007669"/>
    <property type="project" value="TreeGrafter"/>
</dbReference>
<evidence type="ECO:0000256" key="3">
    <source>
        <dbReference type="ARBA" id="ARBA00022737"/>
    </source>
</evidence>
<evidence type="ECO:0000256" key="1">
    <source>
        <dbReference type="ARBA" id="ARBA00009271"/>
    </source>
</evidence>
<evidence type="ECO:0000313" key="8">
    <source>
        <dbReference type="Proteomes" id="UP000192578"/>
    </source>
</evidence>
<comment type="caution">
    <text evidence="7">The sequence shown here is derived from an EMBL/GenBank/DDBJ whole genome shotgun (WGS) entry which is preliminary data.</text>
</comment>
<dbReference type="PROSITE" id="PS00678">
    <property type="entry name" value="WD_REPEATS_1"/>
    <property type="match status" value="2"/>
</dbReference>
<dbReference type="Pfam" id="PF08614">
    <property type="entry name" value="ATG16"/>
    <property type="match status" value="1"/>
</dbReference>
<dbReference type="OrthoDB" id="6262491at2759"/>
<dbReference type="Proteomes" id="UP000192578">
    <property type="component" value="Unassembled WGS sequence"/>
</dbReference>
<protein>
    <submittedName>
        <fullName evidence="7">Autophagy-related protein 16-1</fullName>
    </submittedName>
</protein>
<dbReference type="InterPro" id="IPR036322">
    <property type="entry name" value="WD40_repeat_dom_sf"/>
</dbReference>
<dbReference type="PROSITE" id="PS50294">
    <property type="entry name" value="WD_REPEATS_REGION"/>
    <property type="match status" value="4"/>
</dbReference>
<dbReference type="PROSITE" id="PS50082">
    <property type="entry name" value="WD_REPEATS_2"/>
    <property type="match status" value="5"/>
</dbReference>
<feature type="coiled-coil region" evidence="5">
    <location>
        <begin position="88"/>
        <end position="171"/>
    </location>
</feature>
<dbReference type="Gene3D" id="2.130.10.10">
    <property type="entry name" value="YVTN repeat-like/Quinoprotein amine dehydrogenase"/>
    <property type="match status" value="2"/>
</dbReference>
<dbReference type="InterPro" id="IPR020472">
    <property type="entry name" value="WD40_PAC1"/>
</dbReference>
<comment type="similarity">
    <text evidence="1">Belongs to the WD repeat ATG16 family.</text>
</comment>
<evidence type="ECO:0000256" key="4">
    <source>
        <dbReference type="PROSITE-ProRule" id="PRU00221"/>
    </source>
</evidence>
<dbReference type="SUPFAM" id="SSF50978">
    <property type="entry name" value="WD40 repeat-like"/>
    <property type="match status" value="1"/>
</dbReference>
<gene>
    <name evidence="7" type="ORF">BV898_00520</name>
</gene>
<keyword evidence="8" id="KW-1185">Reference proteome</keyword>
<organism evidence="7 8">
    <name type="scientific">Hypsibius exemplaris</name>
    <name type="common">Freshwater tardigrade</name>
    <dbReference type="NCBI Taxonomy" id="2072580"/>
    <lineage>
        <taxon>Eukaryota</taxon>
        <taxon>Metazoa</taxon>
        <taxon>Ecdysozoa</taxon>
        <taxon>Tardigrada</taxon>
        <taxon>Eutardigrada</taxon>
        <taxon>Parachela</taxon>
        <taxon>Hypsibioidea</taxon>
        <taxon>Hypsibiidae</taxon>
        <taxon>Hypsibius</taxon>
    </lineage>
</organism>
<proteinExistence type="inferred from homology"/>
<dbReference type="InterPro" id="IPR015943">
    <property type="entry name" value="WD40/YVTN_repeat-like_dom_sf"/>
</dbReference>
<evidence type="ECO:0000259" key="6">
    <source>
        <dbReference type="Pfam" id="PF08614"/>
    </source>
</evidence>
<feature type="repeat" description="WD" evidence="4">
    <location>
        <begin position="496"/>
        <end position="525"/>
    </location>
</feature>
<feature type="repeat" description="WD" evidence="4">
    <location>
        <begin position="269"/>
        <end position="301"/>
    </location>
</feature>
<reference evidence="8" key="1">
    <citation type="submission" date="2017-01" db="EMBL/GenBank/DDBJ databases">
        <title>Comparative genomics of anhydrobiosis in the tardigrade Hypsibius dujardini.</title>
        <authorList>
            <person name="Yoshida Y."/>
            <person name="Koutsovoulos G."/>
            <person name="Laetsch D."/>
            <person name="Stevens L."/>
            <person name="Kumar S."/>
            <person name="Horikawa D."/>
            <person name="Ishino K."/>
            <person name="Komine S."/>
            <person name="Tomita M."/>
            <person name="Blaxter M."/>
            <person name="Arakawa K."/>
        </authorList>
    </citation>
    <scope>NUCLEOTIDE SEQUENCE [LARGE SCALE GENOMIC DNA]</scope>
    <source>
        <strain evidence="8">Z151</strain>
    </source>
</reference>
<keyword evidence="3" id="KW-0677">Repeat</keyword>